<gene>
    <name evidence="1" type="ORF">C1702_05845</name>
    <name evidence="2" type="ORF">EV676_101566</name>
</gene>
<dbReference type="SFLD" id="SFLDG01018">
    <property type="entry name" value="Squalene/Phytoene_Synthase_Lik"/>
    <property type="match status" value="1"/>
</dbReference>
<reference evidence="2 4" key="2">
    <citation type="submission" date="2019-03" db="EMBL/GenBank/DDBJ databases">
        <title>Genomic Encyclopedia of Type Strains, Phase IV (KMG-IV): sequencing the most valuable type-strain genomes for metagenomic binning, comparative biology and taxonomic classification.</title>
        <authorList>
            <person name="Goeker M."/>
        </authorList>
    </citation>
    <scope>NUCLEOTIDE SEQUENCE [LARGE SCALE GENOMIC DNA]</scope>
    <source>
        <strain evidence="2 4">DSM 15264</strain>
    </source>
</reference>
<dbReference type="EMBL" id="SLXF01000001">
    <property type="protein sequence ID" value="TCP09982.1"/>
    <property type="molecule type" value="Genomic_DNA"/>
</dbReference>
<dbReference type="Proteomes" id="UP000294772">
    <property type="component" value="Unassembled WGS sequence"/>
</dbReference>
<dbReference type="PANTHER" id="PTHR11626">
    <property type="entry name" value="FARNESYL-DIPHOSPHATE FARNESYLTRANSFERASE"/>
    <property type="match status" value="1"/>
</dbReference>
<dbReference type="InterPro" id="IPR008949">
    <property type="entry name" value="Isoprenoid_synthase_dom_sf"/>
</dbReference>
<reference evidence="1 3" key="1">
    <citation type="submission" date="2018-02" db="EMBL/GenBank/DDBJ databases">
        <title>Reclassifiation of [Polyangium] brachysporum DSM 7029 as Guopingzhaonella breviflexa gen. nov., sp. nov., a member of the family Comamonadaceae.</title>
        <authorList>
            <person name="Tang B."/>
        </authorList>
    </citation>
    <scope>NUCLEOTIDE SEQUENCE [LARGE SCALE GENOMIC DNA]</scope>
    <source>
        <strain evidence="1 3">DSM 15344</strain>
    </source>
</reference>
<name>A0A2S5T6S5_9BURK</name>
<dbReference type="SUPFAM" id="SSF48576">
    <property type="entry name" value="Terpenoid synthases"/>
    <property type="match status" value="1"/>
</dbReference>
<evidence type="ECO:0000313" key="3">
    <source>
        <dbReference type="Proteomes" id="UP000239406"/>
    </source>
</evidence>
<keyword evidence="3" id="KW-1185">Reference proteome</keyword>
<protein>
    <submittedName>
        <fullName evidence="1">Farnesyl-diphosphate farnesyltransferase</fullName>
    </submittedName>
</protein>
<keyword evidence="1" id="KW-0808">Transferase</keyword>
<dbReference type="InterPro" id="IPR002060">
    <property type="entry name" value="Squ/phyt_synthse"/>
</dbReference>
<proteinExistence type="predicted"/>
<dbReference type="EMBL" id="PSNY01000005">
    <property type="protein sequence ID" value="PPE70666.1"/>
    <property type="molecule type" value="Genomic_DNA"/>
</dbReference>
<dbReference type="PANTHER" id="PTHR11626:SF2">
    <property type="entry name" value="SQUALENE SYNTHASE"/>
    <property type="match status" value="1"/>
</dbReference>
<dbReference type="Proteomes" id="UP000239406">
    <property type="component" value="Unassembled WGS sequence"/>
</dbReference>
<dbReference type="SFLD" id="SFLDS00005">
    <property type="entry name" value="Isoprenoid_Synthase_Type_I"/>
    <property type="match status" value="1"/>
</dbReference>
<dbReference type="GO" id="GO:0051996">
    <property type="term" value="F:squalene synthase [NAD(P)H] activity"/>
    <property type="evidence" value="ECO:0007669"/>
    <property type="project" value="InterPro"/>
</dbReference>
<dbReference type="InterPro" id="IPR044844">
    <property type="entry name" value="Trans_IPPS_euk-type"/>
</dbReference>
<sequence>MTDRTGALLGELLQRVSRSFYLSLRALPAGLRTPVSLAYLLARAADTVADTPGQPEAVRLAGLAQLRAAFLGQGMVLPPAAPAWQDDERRLWAALPEALQLLQRLDPADQAAIRRVLGTLVDGMEYDLRRFAGGTAATPVMLAERAELDRYTYLVAGCVGEFWTAMAMRHCPAVRNWPAAQMSALAVDYGKALQLTNVLRDCGEDLAAGRCYLPSAYTGAPEGRPLGRPQALPALGRLSLEALALYRQAAAYVLAIPRRALRLRLASLWPLMIGLATLRELARNPHWPDPGHRSKVRRGEVYRILGRSVWLALSDRALRHWFDRAWAEVEAACRALDGHPAC</sequence>
<accession>A0A2S5T6S5</accession>
<dbReference type="OrthoDB" id="9807580at2"/>
<dbReference type="AlphaFoldDB" id="A0A2S5T6S5"/>
<dbReference type="RefSeq" id="WP_104356756.1">
    <property type="nucleotide sequence ID" value="NZ_CP064338.1"/>
</dbReference>
<comment type="caution">
    <text evidence="1">The sequence shown here is derived from an EMBL/GenBank/DDBJ whole genome shotgun (WGS) entry which is preliminary data.</text>
</comment>
<evidence type="ECO:0000313" key="1">
    <source>
        <dbReference type="EMBL" id="PPE70666.1"/>
    </source>
</evidence>
<dbReference type="Pfam" id="PF00494">
    <property type="entry name" value="SQS_PSY"/>
    <property type="match status" value="1"/>
</dbReference>
<dbReference type="Gene3D" id="1.10.600.10">
    <property type="entry name" value="Farnesyl Diphosphate Synthase"/>
    <property type="match status" value="1"/>
</dbReference>
<evidence type="ECO:0000313" key="4">
    <source>
        <dbReference type="Proteomes" id="UP000294772"/>
    </source>
</evidence>
<organism evidence="1 3">
    <name type="scientific">Caldimonas thermodepolymerans</name>
    <dbReference type="NCBI Taxonomy" id="215580"/>
    <lineage>
        <taxon>Bacteria</taxon>
        <taxon>Pseudomonadati</taxon>
        <taxon>Pseudomonadota</taxon>
        <taxon>Betaproteobacteria</taxon>
        <taxon>Burkholderiales</taxon>
        <taxon>Sphaerotilaceae</taxon>
        <taxon>Caldimonas</taxon>
    </lineage>
</organism>
<dbReference type="GO" id="GO:0045338">
    <property type="term" value="P:farnesyl diphosphate metabolic process"/>
    <property type="evidence" value="ECO:0007669"/>
    <property type="project" value="InterPro"/>
</dbReference>
<evidence type="ECO:0000313" key="2">
    <source>
        <dbReference type="EMBL" id="TCP09982.1"/>
    </source>
</evidence>